<reference evidence="2 3" key="1">
    <citation type="submission" date="2020-08" db="EMBL/GenBank/DDBJ databases">
        <title>Whole-Genome Sequence of French Clinical Streptomyces mexicanus Strain Q0842.</title>
        <authorList>
            <person name="Boxberger M."/>
            <person name="La Scola B."/>
        </authorList>
    </citation>
    <scope>NUCLEOTIDE SEQUENCE [LARGE SCALE GENOMIC DNA]</scope>
    <source>
        <strain evidence="2 3">Marseille-Q0842</strain>
    </source>
</reference>
<dbReference type="Pfam" id="PF07993">
    <property type="entry name" value="NAD_binding_4"/>
    <property type="match status" value="1"/>
</dbReference>
<dbReference type="Gene3D" id="3.40.50.720">
    <property type="entry name" value="NAD(P)-binding Rossmann-like Domain"/>
    <property type="match status" value="1"/>
</dbReference>
<evidence type="ECO:0000259" key="1">
    <source>
        <dbReference type="Pfam" id="PF07993"/>
    </source>
</evidence>
<name>A0A7X1LRB2_9ACTN</name>
<dbReference type="InterPro" id="IPR013120">
    <property type="entry name" value="FAR_NAD-bd"/>
</dbReference>
<sequence>MLTAVTGATGFLGLHLVRELLARGRRLLLLARPHPLPAPVRVERFLRACGADEDELRAARTHMETVEIVLEDGFLGLGRVAFQRLADRVDVLWHCAGHISFAATLRQARRTNVDGTRHVLRLLSAGERTPLLCHVSSVAVAGARTRGVVEETVLDDSFGFNTPYEQSKFEAEALVHRWVAQHGGRAVVFRPSGLVTHHPAHPARPRHPLQVLARQVDTVLRHDPGMLTSPGTMTLPVPPGASTNILPVEHAAYAMVEAAERHTSRTPPVHHVVNPRNVPLTELIATLGRHFGVRVDTAEHLPAGQPDVRRALPAYAYWLSVSRTYEDGNLARLGLAYPGRPAIDRHYLASALR</sequence>
<comment type="caution">
    <text evidence="2">The sequence shown here is derived from an EMBL/GenBank/DDBJ whole genome shotgun (WGS) entry which is preliminary data.</text>
</comment>
<protein>
    <submittedName>
        <fullName evidence="2">SDR family oxidoreductase</fullName>
    </submittedName>
</protein>
<feature type="domain" description="Thioester reductase (TE)" evidence="1">
    <location>
        <begin position="5"/>
        <end position="254"/>
    </location>
</feature>
<dbReference type="OrthoDB" id="9810734at2"/>
<dbReference type="EMBL" id="JACMHY010000007">
    <property type="protein sequence ID" value="MBC2866965.1"/>
    <property type="molecule type" value="Genomic_DNA"/>
</dbReference>
<dbReference type="Proteomes" id="UP000517694">
    <property type="component" value="Unassembled WGS sequence"/>
</dbReference>
<proteinExistence type="predicted"/>
<dbReference type="SUPFAM" id="SSF51735">
    <property type="entry name" value="NAD(P)-binding Rossmann-fold domains"/>
    <property type="match status" value="1"/>
</dbReference>
<keyword evidence="3" id="KW-1185">Reference proteome</keyword>
<dbReference type="InterPro" id="IPR036291">
    <property type="entry name" value="NAD(P)-bd_dom_sf"/>
</dbReference>
<dbReference type="InterPro" id="IPR050177">
    <property type="entry name" value="Lipid_A_modif_metabolic_enz"/>
</dbReference>
<dbReference type="PANTHER" id="PTHR43245:SF13">
    <property type="entry name" value="UDP-D-APIOSE_UDP-D-XYLOSE SYNTHASE 2"/>
    <property type="match status" value="1"/>
</dbReference>
<dbReference type="AlphaFoldDB" id="A0A7X1LRB2"/>
<evidence type="ECO:0000313" key="3">
    <source>
        <dbReference type="Proteomes" id="UP000517694"/>
    </source>
</evidence>
<accession>A0A7X1LRB2</accession>
<evidence type="ECO:0000313" key="2">
    <source>
        <dbReference type="EMBL" id="MBC2866965.1"/>
    </source>
</evidence>
<gene>
    <name evidence="2" type="ORF">H1R13_18920</name>
</gene>
<dbReference type="PANTHER" id="PTHR43245">
    <property type="entry name" value="BIFUNCTIONAL POLYMYXIN RESISTANCE PROTEIN ARNA"/>
    <property type="match status" value="1"/>
</dbReference>
<dbReference type="RefSeq" id="WP_159671419.1">
    <property type="nucleotide sequence ID" value="NZ_JACMHY010000007.1"/>
</dbReference>
<organism evidence="2 3">
    <name type="scientific">Streptomyces mexicanus</name>
    <dbReference type="NCBI Taxonomy" id="178566"/>
    <lineage>
        <taxon>Bacteria</taxon>
        <taxon>Bacillati</taxon>
        <taxon>Actinomycetota</taxon>
        <taxon>Actinomycetes</taxon>
        <taxon>Kitasatosporales</taxon>
        <taxon>Streptomycetaceae</taxon>
        <taxon>Streptomyces</taxon>
    </lineage>
</organism>